<dbReference type="Proteomes" id="UP000011668">
    <property type="component" value="Unassembled WGS sequence"/>
</dbReference>
<evidence type="ECO:0000313" key="2">
    <source>
        <dbReference type="Proteomes" id="UP000011668"/>
    </source>
</evidence>
<dbReference type="EMBL" id="AFRT01003863">
    <property type="protein sequence ID" value="ELU36253.1"/>
    <property type="molecule type" value="Genomic_DNA"/>
</dbReference>
<dbReference type="AlphaFoldDB" id="L8WHI9"/>
<name>L8WHI9_THACA</name>
<proteinExistence type="predicted"/>
<gene>
    <name evidence="1" type="ORF">AG1IA_09716</name>
</gene>
<dbReference type="STRING" id="983506.L8WHI9"/>
<sequence length="99" mass="11215">MSERKAVTKLRMISQTALFRANPEIPRRSSISMTDEERRDAKDFRAHALKDGGMSYYEVNIDDDDDAASTSPRAPVLPVLSNPNHFVISRRNSVCQCKM</sequence>
<evidence type="ECO:0000313" key="1">
    <source>
        <dbReference type="EMBL" id="ELU36253.1"/>
    </source>
</evidence>
<dbReference type="OrthoDB" id="2562681at2759"/>
<reference evidence="1 2" key="1">
    <citation type="journal article" date="2013" name="Nat. Commun.">
        <title>The evolution and pathogenic mechanisms of the rice sheath blight pathogen.</title>
        <authorList>
            <person name="Zheng A."/>
            <person name="Lin R."/>
            <person name="Xu L."/>
            <person name="Qin P."/>
            <person name="Tang C."/>
            <person name="Ai P."/>
            <person name="Zhang D."/>
            <person name="Liu Y."/>
            <person name="Sun Z."/>
            <person name="Feng H."/>
            <person name="Wang Y."/>
            <person name="Chen Y."/>
            <person name="Liang X."/>
            <person name="Fu R."/>
            <person name="Li Q."/>
            <person name="Zhang J."/>
            <person name="Yu X."/>
            <person name="Xie Z."/>
            <person name="Ding L."/>
            <person name="Guan P."/>
            <person name="Tang J."/>
            <person name="Liang Y."/>
            <person name="Wang S."/>
            <person name="Deng Q."/>
            <person name="Li S."/>
            <person name="Zhu J."/>
            <person name="Wang L."/>
            <person name="Liu H."/>
            <person name="Li P."/>
        </authorList>
    </citation>
    <scope>NUCLEOTIDE SEQUENCE [LARGE SCALE GENOMIC DNA]</scope>
    <source>
        <strain evidence="2">AG-1 IA</strain>
    </source>
</reference>
<protein>
    <submittedName>
        <fullName evidence="1">Uncharacterized protein</fullName>
    </submittedName>
</protein>
<keyword evidence="2" id="KW-1185">Reference proteome</keyword>
<dbReference type="HOGENOM" id="CLU_2321954_0_0_1"/>
<organism evidence="1 2">
    <name type="scientific">Thanatephorus cucumeris (strain AG1-IA)</name>
    <name type="common">Rice sheath blight fungus</name>
    <name type="synonym">Rhizoctonia solani</name>
    <dbReference type="NCBI Taxonomy" id="983506"/>
    <lineage>
        <taxon>Eukaryota</taxon>
        <taxon>Fungi</taxon>
        <taxon>Dikarya</taxon>
        <taxon>Basidiomycota</taxon>
        <taxon>Agaricomycotina</taxon>
        <taxon>Agaricomycetes</taxon>
        <taxon>Cantharellales</taxon>
        <taxon>Ceratobasidiaceae</taxon>
        <taxon>Rhizoctonia</taxon>
        <taxon>Rhizoctonia solani AG-1</taxon>
    </lineage>
</organism>
<accession>L8WHI9</accession>
<comment type="caution">
    <text evidence="1">The sequence shown here is derived from an EMBL/GenBank/DDBJ whole genome shotgun (WGS) entry which is preliminary data.</text>
</comment>